<dbReference type="PANTHER" id="PTHR47840:SF1">
    <property type="entry name" value="ZN(II)2CYS6 TRANSCRIPTION FACTOR (EUROFUNG)"/>
    <property type="match status" value="1"/>
</dbReference>
<evidence type="ECO:0000256" key="1">
    <source>
        <dbReference type="ARBA" id="ARBA00023015"/>
    </source>
</evidence>
<dbReference type="PANTHER" id="PTHR47840">
    <property type="entry name" value="ZN(II)2CYS6 TRANSCRIPTION FACTOR (EUROFUNG)-RELATED"/>
    <property type="match status" value="1"/>
</dbReference>
<feature type="domain" description="Xylanolytic transcriptional activator regulatory" evidence="5">
    <location>
        <begin position="226"/>
        <end position="292"/>
    </location>
</feature>
<feature type="compositionally biased region" description="Basic and acidic residues" evidence="4">
    <location>
        <begin position="8"/>
        <end position="21"/>
    </location>
</feature>
<dbReference type="GO" id="GO:0006351">
    <property type="term" value="P:DNA-templated transcription"/>
    <property type="evidence" value="ECO:0007669"/>
    <property type="project" value="InterPro"/>
</dbReference>
<dbReference type="AlphaFoldDB" id="A0A8H5TV29"/>
<proteinExistence type="predicted"/>
<accession>A0A8H5TV29</accession>
<comment type="caution">
    <text evidence="6">The sequence shown here is derived from an EMBL/GenBank/DDBJ whole genome shotgun (WGS) entry which is preliminary data.</text>
</comment>
<keyword evidence="7" id="KW-1185">Reference proteome</keyword>
<dbReference type="InterPro" id="IPR007219">
    <property type="entry name" value="XnlR_reg_dom"/>
</dbReference>
<dbReference type="CDD" id="cd12148">
    <property type="entry name" value="fungal_TF_MHR"/>
    <property type="match status" value="1"/>
</dbReference>
<keyword evidence="3" id="KW-0539">Nucleus</keyword>
<dbReference type="SMART" id="SM00906">
    <property type="entry name" value="Fungal_trans"/>
    <property type="match status" value="1"/>
</dbReference>
<evidence type="ECO:0000256" key="4">
    <source>
        <dbReference type="SAM" id="MobiDB-lite"/>
    </source>
</evidence>
<dbReference type="GO" id="GO:0008270">
    <property type="term" value="F:zinc ion binding"/>
    <property type="evidence" value="ECO:0007669"/>
    <property type="project" value="InterPro"/>
</dbReference>
<evidence type="ECO:0000256" key="3">
    <source>
        <dbReference type="ARBA" id="ARBA00023242"/>
    </source>
</evidence>
<sequence length="583" mass="66751">MQAAIDTLGHKLDLQARRNVDQDDDDVEPQRGETDTQPKTPLLEYYRCRKKNPKPQANPEMSVPEQSDSELDSAVDDILPNRLTLLKILEYTEQFWPTCPLTAINSPEPTRPRGIPPHVSEEDYVGFPESLESALSFIDLSLRSVDFGVVSRCMVWLCLCYQQLPGDFTDVETDTPFNSQESIDRYLLRVETWYQVRSVPVCNLSFVEALALRSELFLAMGCPSKAWQSTRAALDSAMLLGLYRPSRSHRERDAWETLWIQDRRISLFLGLPYSVPEHLTSDPLGEKHISLEKKALRKLAIVSGHISDRDLLGSDAPYSDTERIIEEMNELRAMIPVKWGTKRDLATSSFAQAFTHGMIKFFYYTTKQMVHLPFAQHSEEDERTKHNKIAGFDAAEGAVLVYQAIRALEITPYIPTRNEFLDFVGFSSALILSSDLVSVIPGTSSLKEQQERWEKVMELTKTMRRLSDELDFTVAGHAADVLEHFQAGSNGSFNSCEAYEVTIPYFGEMKVSRNVPNKKLHAGLRKPSEMDKFYIELETNAFTFRRANECLNDKEMLEAWDADYGFDFTWDWKNKYEFWGSDM</sequence>
<evidence type="ECO:0000313" key="7">
    <source>
        <dbReference type="Proteomes" id="UP000567885"/>
    </source>
</evidence>
<reference evidence="6 7" key="1">
    <citation type="submission" date="2020-05" db="EMBL/GenBank/DDBJ databases">
        <title>Identification and distribution of gene clusters putatively required for synthesis of sphingolipid metabolism inhibitors in phylogenetically diverse species of the filamentous fungus Fusarium.</title>
        <authorList>
            <person name="Kim H.-S."/>
            <person name="Busman M."/>
            <person name="Brown D.W."/>
            <person name="Divon H."/>
            <person name="Uhlig S."/>
            <person name="Proctor R.H."/>
        </authorList>
    </citation>
    <scope>NUCLEOTIDE SEQUENCE [LARGE SCALE GENOMIC DNA]</scope>
    <source>
        <strain evidence="6 7">NRRL 20693</strain>
    </source>
</reference>
<evidence type="ECO:0000313" key="6">
    <source>
        <dbReference type="EMBL" id="KAF5674932.1"/>
    </source>
</evidence>
<dbReference type="EMBL" id="JAAGWQ010000044">
    <property type="protein sequence ID" value="KAF5674932.1"/>
    <property type="molecule type" value="Genomic_DNA"/>
</dbReference>
<evidence type="ECO:0000259" key="5">
    <source>
        <dbReference type="SMART" id="SM00906"/>
    </source>
</evidence>
<dbReference type="GO" id="GO:0003677">
    <property type="term" value="F:DNA binding"/>
    <property type="evidence" value="ECO:0007669"/>
    <property type="project" value="InterPro"/>
</dbReference>
<dbReference type="Proteomes" id="UP000567885">
    <property type="component" value="Unassembled WGS sequence"/>
</dbReference>
<feature type="region of interest" description="Disordered" evidence="4">
    <location>
        <begin position="1"/>
        <end position="71"/>
    </location>
</feature>
<evidence type="ECO:0000256" key="2">
    <source>
        <dbReference type="ARBA" id="ARBA00023163"/>
    </source>
</evidence>
<organism evidence="6 7">
    <name type="scientific">Fusarium heterosporum</name>
    <dbReference type="NCBI Taxonomy" id="42747"/>
    <lineage>
        <taxon>Eukaryota</taxon>
        <taxon>Fungi</taxon>
        <taxon>Dikarya</taxon>
        <taxon>Ascomycota</taxon>
        <taxon>Pezizomycotina</taxon>
        <taxon>Sordariomycetes</taxon>
        <taxon>Hypocreomycetidae</taxon>
        <taxon>Hypocreales</taxon>
        <taxon>Nectriaceae</taxon>
        <taxon>Fusarium</taxon>
        <taxon>Fusarium heterosporum species complex</taxon>
    </lineage>
</organism>
<keyword evidence="2" id="KW-0804">Transcription</keyword>
<dbReference type="OrthoDB" id="6509908at2759"/>
<gene>
    <name evidence="6" type="ORF">FHETE_2683</name>
</gene>
<protein>
    <recommendedName>
        <fullName evidence="5">Xylanolytic transcriptional activator regulatory domain-containing protein</fullName>
    </recommendedName>
</protein>
<keyword evidence="1" id="KW-0805">Transcription regulation</keyword>
<name>A0A8H5TV29_FUSHE</name>